<keyword evidence="3" id="KW-1185">Reference proteome</keyword>
<dbReference type="AlphaFoldDB" id="A0A2P7AN18"/>
<evidence type="ECO:0000313" key="3">
    <source>
        <dbReference type="Proteomes" id="UP000241764"/>
    </source>
</evidence>
<dbReference type="Proteomes" id="UP000241764">
    <property type="component" value="Unassembled WGS sequence"/>
</dbReference>
<evidence type="ECO:0000256" key="1">
    <source>
        <dbReference type="SAM" id="MobiDB-lite"/>
    </source>
</evidence>
<accession>A0A2P7AN18</accession>
<comment type="caution">
    <text evidence="2">The sequence shown here is derived from an EMBL/GenBank/DDBJ whole genome shotgun (WGS) entry which is preliminary data.</text>
</comment>
<dbReference type="RefSeq" id="WP_106667780.1">
    <property type="nucleotide sequence ID" value="NZ_PGGM01000029.1"/>
</dbReference>
<sequence length="65" mass="7743">MPRQRQSYQFDLFSHPQDAETAQTPQWQTLPEETRQMLTKMMVRLILEHVSGDHAAEREEVHHDV</sequence>
<evidence type="ECO:0000313" key="2">
    <source>
        <dbReference type="EMBL" id="PSH55581.1"/>
    </source>
</evidence>
<proteinExistence type="predicted"/>
<gene>
    <name evidence="2" type="ORF">CU103_30605</name>
</gene>
<dbReference type="EMBL" id="PGGM01000029">
    <property type="protein sequence ID" value="PSH55581.1"/>
    <property type="molecule type" value="Genomic_DNA"/>
</dbReference>
<reference evidence="3" key="1">
    <citation type="submission" date="2017-11" db="EMBL/GenBank/DDBJ databases">
        <authorList>
            <person name="Kuznetsova I."/>
            <person name="Sazanova A."/>
            <person name="Chirak E."/>
            <person name="Safronova V."/>
            <person name="Willems A."/>
        </authorList>
    </citation>
    <scope>NUCLEOTIDE SEQUENCE [LARGE SCALE GENOMIC DNA]</scope>
    <source>
        <strain evidence="3">CCBAU 03422</strain>
    </source>
</reference>
<organism evidence="2 3">
    <name type="scientific">Phyllobacterium sophorae</name>
    <dbReference type="NCBI Taxonomy" id="1520277"/>
    <lineage>
        <taxon>Bacteria</taxon>
        <taxon>Pseudomonadati</taxon>
        <taxon>Pseudomonadota</taxon>
        <taxon>Alphaproteobacteria</taxon>
        <taxon>Hyphomicrobiales</taxon>
        <taxon>Phyllobacteriaceae</taxon>
        <taxon>Phyllobacterium</taxon>
    </lineage>
</organism>
<dbReference type="OrthoDB" id="8241126at2"/>
<feature type="region of interest" description="Disordered" evidence="1">
    <location>
        <begin position="1"/>
        <end position="23"/>
    </location>
</feature>
<protein>
    <submittedName>
        <fullName evidence="2">Uncharacterized protein</fullName>
    </submittedName>
</protein>
<name>A0A2P7AN18_9HYPH</name>